<proteinExistence type="predicted"/>
<keyword evidence="2" id="KW-1185">Reference proteome</keyword>
<sequence length="859" mass="95736">MEEETVPLNASNDPCLNPFPEPRSTLNYLHEPFLNFDPKSKLSFEEKSAIYCSLVALVKAEYPFDNILQDRAVQFLKRFEVKWGEFELADAFVTDLVPPSDGSLSGFVDSILTLKTTFASSPAILTNLTEADIVSKVLAIAQPRTLPISGNKILIVSLLLKIMDNFASLAFPSFLRKLNITATADIFNHREMILQKVVLPSSQFVTFLISNRYIFGEDLFPYHRPTLEFVLASPIAMTFSSFLSFFENHSPLSVALSNISDSLDDWKTEGAEVTQSAKRMMQALVYCSLVALVKAEYPFDNALKHKAVLFLKDLEPRNGQYDVTAKLITDLVPSSNGSPSGFIGSIVILLSSPHSTVVRATMLFLNSSIESSSRDIRCRLVESDLITNLLATVQPHTLTISGNEQIIHHLIKIVISCLDIAPPSSLSELGRTTAVNQSNHREMIFRKGVSLHLAFIGIECEKAAMVPSRLTSRIQLSRMTATRFCELSSDVGNALIAGADEQILGSPPIVQKWFALLDEFGVALLSFSDVEPFFDGTRTNSFSLNWTRCLFDSFTELTFEYRRIARTFPKSSIYCSLVALVKAEYPFVNALLDRAARFLKSLEPKWSDKPDYADKLVTDIFPSSAGSPSGFIDSVFTLLSSPHSRVAEAALSFLNITVLESSPAIRCRLVETDLIPNVFVTVQPHTLPISGNEEMFGELLKIVRIIDRFVDLADSFSLSKLGITDAVEKFNHREMIFQKVLLPSSQFVTFLIANRYILNGWLLFSFMFLLATHLRIGPFHRPTLEFVLASPTVMALSSCLSFVQNDGDAKIPLETINNSLREWKKEGPEVTQSAKLMIRALFSEGFEDSLEQMLMNTKG</sequence>
<dbReference type="Proteomes" id="UP001281761">
    <property type="component" value="Unassembled WGS sequence"/>
</dbReference>
<evidence type="ECO:0000313" key="1">
    <source>
        <dbReference type="EMBL" id="KAK2941927.1"/>
    </source>
</evidence>
<reference evidence="1 2" key="1">
    <citation type="journal article" date="2022" name="bioRxiv">
        <title>Genomics of Preaxostyla Flagellates Illuminates Evolutionary Transitions and the Path Towards Mitochondrial Loss.</title>
        <authorList>
            <person name="Novak L.V.F."/>
            <person name="Treitli S.C."/>
            <person name="Pyrih J."/>
            <person name="Halakuc P."/>
            <person name="Pipaliya S.V."/>
            <person name="Vacek V."/>
            <person name="Brzon O."/>
            <person name="Soukal P."/>
            <person name="Eme L."/>
            <person name="Dacks J.B."/>
            <person name="Karnkowska A."/>
            <person name="Elias M."/>
            <person name="Hampl V."/>
        </authorList>
    </citation>
    <scope>NUCLEOTIDE SEQUENCE [LARGE SCALE GENOMIC DNA]</scope>
    <source>
        <strain evidence="1">NAU3</strain>
        <tissue evidence="1">Gut</tissue>
    </source>
</reference>
<accession>A0ABQ9WR08</accession>
<evidence type="ECO:0000313" key="2">
    <source>
        <dbReference type="Proteomes" id="UP001281761"/>
    </source>
</evidence>
<dbReference type="EMBL" id="JARBJD010000450">
    <property type="protein sequence ID" value="KAK2941927.1"/>
    <property type="molecule type" value="Genomic_DNA"/>
</dbReference>
<name>A0ABQ9WR08_9EUKA</name>
<comment type="caution">
    <text evidence="1">The sequence shown here is derived from an EMBL/GenBank/DDBJ whole genome shotgun (WGS) entry which is preliminary data.</text>
</comment>
<protein>
    <submittedName>
        <fullName evidence="1">Uncharacterized protein</fullName>
    </submittedName>
</protein>
<gene>
    <name evidence="1" type="ORF">BLNAU_23163</name>
</gene>
<organism evidence="1 2">
    <name type="scientific">Blattamonas nauphoetae</name>
    <dbReference type="NCBI Taxonomy" id="2049346"/>
    <lineage>
        <taxon>Eukaryota</taxon>
        <taxon>Metamonada</taxon>
        <taxon>Preaxostyla</taxon>
        <taxon>Oxymonadida</taxon>
        <taxon>Blattamonas</taxon>
    </lineage>
</organism>